<dbReference type="RefSeq" id="WP_101074134.1">
    <property type="nucleotide sequence ID" value="NZ_PISP01000006.1"/>
</dbReference>
<evidence type="ECO:0000256" key="1">
    <source>
        <dbReference type="ARBA" id="ARBA00022723"/>
    </source>
</evidence>
<evidence type="ECO:0000313" key="6">
    <source>
        <dbReference type="EMBL" id="PKD42450.1"/>
    </source>
</evidence>
<dbReference type="PANTHER" id="PTHR33823">
    <property type="entry name" value="RNA POLYMERASE-BINDING TRANSCRIPTION FACTOR DKSA-RELATED"/>
    <property type="match status" value="1"/>
</dbReference>
<dbReference type="SUPFAM" id="SSF57716">
    <property type="entry name" value="Glucocorticoid receptor-like (DNA-binding domain)"/>
    <property type="match status" value="1"/>
</dbReference>
<evidence type="ECO:0000313" key="7">
    <source>
        <dbReference type="Proteomes" id="UP000233398"/>
    </source>
</evidence>
<dbReference type="AlphaFoldDB" id="A0A2N0VE66"/>
<dbReference type="Proteomes" id="UP000233398">
    <property type="component" value="Unassembled WGS sequence"/>
</dbReference>
<feature type="domain" description="Zinc finger DksA/TraR C4-type" evidence="5">
    <location>
        <begin position="79"/>
        <end position="111"/>
    </location>
</feature>
<dbReference type="EMBL" id="PISP01000006">
    <property type="protein sequence ID" value="PKD42450.1"/>
    <property type="molecule type" value="Genomic_DNA"/>
</dbReference>
<reference evidence="6 7" key="1">
    <citation type="submission" date="2017-11" db="EMBL/GenBank/DDBJ databases">
        <title>Rhodohalobacter 15182 sp. nov., isolated from a salt lake.</title>
        <authorList>
            <person name="Han S."/>
        </authorList>
    </citation>
    <scope>NUCLEOTIDE SEQUENCE [LARGE SCALE GENOMIC DNA]</scope>
    <source>
        <strain evidence="6 7">15182</strain>
    </source>
</reference>
<name>A0A2N0VE66_9BACT</name>
<dbReference type="PROSITE" id="PS51128">
    <property type="entry name" value="ZF_DKSA_2"/>
    <property type="match status" value="1"/>
</dbReference>
<keyword evidence="1" id="KW-0479">Metal-binding</keyword>
<sequence length="112" mass="12898">MTEQEKEELLEIIHDQIESTKVEVKELIELTKPISLDNSIGRLSRMDAINNKTINESALREKKKILQKLERAKERSKEGKLGTCLKCGEEIPFGRLKIMPYTTRCVKCANRP</sequence>
<evidence type="ECO:0000256" key="3">
    <source>
        <dbReference type="ARBA" id="ARBA00022833"/>
    </source>
</evidence>
<proteinExistence type="predicted"/>
<dbReference type="Pfam" id="PF01258">
    <property type="entry name" value="zf-dskA_traR"/>
    <property type="match status" value="1"/>
</dbReference>
<dbReference type="GO" id="GO:0008270">
    <property type="term" value="F:zinc ion binding"/>
    <property type="evidence" value="ECO:0007669"/>
    <property type="project" value="UniProtKB-KW"/>
</dbReference>
<keyword evidence="7" id="KW-1185">Reference proteome</keyword>
<dbReference type="Gene3D" id="1.20.120.910">
    <property type="entry name" value="DksA, coiled-coil domain"/>
    <property type="match status" value="1"/>
</dbReference>
<evidence type="ECO:0000259" key="5">
    <source>
        <dbReference type="Pfam" id="PF01258"/>
    </source>
</evidence>
<protein>
    <submittedName>
        <fullName evidence="6">TraR/DksA family transcriptional regulator</fullName>
    </submittedName>
</protein>
<gene>
    <name evidence="6" type="ORF">CWD77_13610</name>
</gene>
<feature type="zinc finger region" description="dksA C4-type" evidence="4">
    <location>
        <begin position="84"/>
        <end position="108"/>
    </location>
</feature>
<dbReference type="InterPro" id="IPR000962">
    <property type="entry name" value="Znf_DskA_TraR"/>
</dbReference>
<evidence type="ECO:0000256" key="2">
    <source>
        <dbReference type="ARBA" id="ARBA00022771"/>
    </source>
</evidence>
<accession>A0A2N0VE66</accession>
<dbReference type="OrthoDB" id="1121111at2"/>
<evidence type="ECO:0000256" key="4">
    <source>
        <dbReference type="PROSITE-ProRule" id="PRU00510"/>
    </source>
</evidence>
<keyword evidence="3" id="KW-0862">Zinc</keyword>
<comment type="caution">
    <text evidence="6">The sequence shown here is derived from an EMBL/GenBank/DDBJ whole genome shotgun (WGS) entry which is preliminary data.</text>
</comment>
<organism evidence="6 7">
    <name type="scientific">Rhodohalobacter barkolensis</name>
    <dbReference type="NCBI Taxonomy" id="2053187"/>
    <lineage>
        <taxon>Bacteria</taxon>
        <taxon>Pseudomonadati</taxon>
        <taxon>Balneolota</taxon>
        <taxon>Balneolia</taxon>
        <taxon>Balneolales</taxon>
        <taxon>Balneolaceae</taxon>
        <taxon>Rhodohalobacter</taxon>
    </lineage>
</organism>
<keyword evidence="2" id="KW-0863">Zinc-finger</keyword>
<dbReference type="PANTHER" id="PTHR33823:SF4">
    <property type="entry name" value="GENERAL STRESS PROTEIN 16O"/>
    <property type="match status" value="1"/>
</dbReference>